<keyword evidence="2" id="KW-1185">Reference proteome</keyword>
<protein>
    <submittedName>
        <fullName evidence="1">Uncharacterized protein</fullName>
    </submittedName>
</protein>
<accession>A0A975RWY5</accession>
<name>A0A975RWY5_9BRAD</name>
<dbReference type="Proteomes" id="UP000676951">
    <property type="component" value="Chromosome"/>
</dbReference>
<gene>
    <name evidence="1" type="ORF">KMZ93_21080</name>
</gene>
<dbReference type="EMBL" id="CP076136">
    <property type="protein sequence ID" value="QWG22441.1"/>
    <property type="molecule type" value="Genomic_DNA"/>
</dbReference>
<dbReference type="RefSeq" id="WP_215603210.1">
    <property type="nucleotide sequence ID" value="NZ_CP076136.1"/>
</dbReference>
<reference evidence="1 2" key="1">
    <citation type="submission" date="2021-06" db="EMBL/GenBank/DDBJ databases">
        <title>Bradyrhizobium sp. S2-11-4 Genome sequencing.</title>
        <authorList>
            <person name="Jin L."/>
        </authorList>
    </citation>
    <scope>NUCLEOTIDE SEQUENCE [LARGE SCALE GENOMIC DNA]</scope>
    <source>
        <strain evidence="1 2">S2-11-4</strain>
    </source>
</reference>
<proteinExistence type="predicted"/>
<evidence type="ECO:0000313" key="1">
    <source>
        <dbReference type="EMBL" id="QWG22441.1"/>
    </source>
</evidence>
<dbReference type="AlphaFoldDB" id="A0A975RWY5"/>
<sequence>MNYQAFTNDSLTMMYEGVRGALASDDELAGFGEERRFRVRETPEWKVHAADLESEMLRRGMMFEVIDWSEDQATLPFGE</sequence>
<evidence type="ECO:0000313" key="2">
    <source>
        <dbReference type="Proteomes" id="UP000676951"/>
    </source>
</evidence>
<organism evidence="1 2">
    <name type="scientific">Bradyrhizobium sediminis</name>
    <dbReference type="NCBI Taxonomy" id="2840469"/>
    <lineage>
        <taxon>Bacteria</taxon>
        <taxon>Pseudomonadati</taxon>
        <taxon>Pseudomonadota</taxon>
        <taxon>Alphaproteobacteria</taxon>
        <taxon>Hyphomicrobiales</taxon>
        <taxon>Nitrobacteraceae</taxon>
        <taxon>Bradyrhizobium</taxon>
    </lineage>
</organism>